<feature type="transmembrane region" description="Helical" evidence="1">
    <location>
        <begin position="178"/>
        <end position="198"/>
    </location>
</feature>
<sequence>MSEKTTDKIKEQCLETILSVVPMGQFIFVLATAVILFRIDANGAASPILALKDLGIKGLVGFEKGQFWLIGALYILASFFLALLNDYLFKLGLKRSYDASKVLSKIDGWMARSNTAMDRADKDLRTSVHDSISKELDKRISRYRSKRLLCEMSISFGLTIIYASAYLCLRNTSAFGHIHFSTVDFLATVFCFVVGWAHHRSSVIYAIRKIIPLQVYLSASTGELAFFIDID</sequence>
<dbReference type="EMBL" id="QLTK01000022">
    <property type="protein sequence ID" value="RAS22852.1"/>
    <property type="molecule type" value="Genomic_DNA"/>
</dbReference>
<keyword evidence="1" id="KW-1133">Transmembrane helix</keyword>
<feature type="transmembrane region" description="Helical" evidence="1">
    <location>
        <begin position="67"/>
        <end position="89"/>
    </location>
</feature>
<feature type="transmembrane region" description="Helical" evidence="1">
    <location>
        <begin position="148"/>
        <end position="166"/>
    </location>
</feature>
<proteinExistence type="predicted"/>
<evidence type="ECO:0000313" key="2">
    <source>
        <dbReference type="EMBL" id="RAS22852.1"/>
    </source>
</evidence>
<evidence type="ECO:0000313" key="3">
    <source>
        <dbReference type="Proteomes" id="UP000248918"/>
    </source>
</evidence>
<accession>A0A329BLR4</accession>
<gene>
    <name evidence="2" type="ORF">BX591_12257</name>
</gene>
<keyword evidence="1" id="KW-0472">Membrane</keyword>
<keyword evidence="1" id="KW-0812">Transmembrane</keyword>
<reference evidence="2 3" key="1">
    <citation type="submission" date="2018-06" db="EMBL/GenBank/DDBJ databases">
        <title>Genomic Encyclopedia of Type Strains, Phase III (KMG-III): the genomes of soil and plant-associated and newly described type strains.</title>
        <authorList>
            <person name="Whitman W."/>
        </authorList>
    </citation>
    <scope>NUCLEOTIDE SEQUENCE [LARGE SCALE GENOMIC DNA]</scope>
    <source>
        <strain evidence="2 3">LMG 23644</strain>
    </source>
</reference>
<evidence type="ECO:0000256" key="1">
    <source>
        <dbReference type="SAM" id="Phobius"/>
    </source>
</evidence>
<protein>
    <submittedName>
        <fullName evidence="2">Uncharacterized protein</fullName>
    </submittedName>
</protein>
<dbReference type="Proteomes" id="UP000248918">
    <property type="component" value="Unassembled WGS sequence"/>
</dbReference>
<dbReference type="RefSeq" id="WP_111934162.1">
    <property type="nucleotide sequence ID" value="NZ_CADFFP010000024.1"/>
</dbReference>
<name>A0A329BLR4_9BURK</name>
<dbReference type="AlphaFoldDB" id="A0A329BLR4"/>
<comment type="caution">
    <text evidence="2">The sequence shown here is derived from an EMBL/GenBank/DDBJ whole genome shotgun (WGS) entry which is preliminary data.</text>
</comment>
<dbReference type="OrthoDB" id="9128137at2"/>
<feature type="transmembrane region" description="Helical" evidence="1">
    <location>
        <begin position="20"/>
        <end position="39"/>
    </location>
</feature>
<organism evidence="2 3">
    <name type="scientific">Paraburkholderia bryophila</name>
    <dbReference type="NCBI Taxonomy" id="420952"/>
    <lineage>
        <taxon>Bacteria</taxon>
        <taxon>Pseudomonadati</taxon>
        <taxon>Pseudomonadota</taxon>
        <taxon>Betaproteobacteria</taxon>
        <taxon>Burkholderiales</taxon>
        <taxon>Burkholderiaceae</taxon>
        <taxon>Paraburkholderia</taxon>
    </lineage>
</organism>